<dbReference type="EMBL" id="MN740124">
    <property type="protein sequence ID" value="QHT88825.1"/>
    <property type="molecule type" value="Genomic_DNA"/>
</dbReference>
<reference evidence="1" key="1">
    <citation type="journal article" date="2020" name="Nature">
        <title>Giant virus diversity and host interactions through global metagenomics.</title>
        <authorList>
            <person name="Schulz F."/>
            <person name="Roux S."/>
            <person name="Paez-Espino D."/>
            <person name="Jungbluth S."/>
            <person name="Walsh D.A."/>
            <person name="Denef V.J."/>
            <person name="McMahon K.D."/>
            <person name="Konstantinidis K.T."/>
            <person name="Eloe-Fadrosh E.A."/>
            <person name="Kyrpides N.C."/>
            <person name="Woyke T."/>
        </authorList>
    </citation>
    <scope>NUCLEOTIDE SEQUENCE</scope>
    <source>
        <strain evidence="1">GVMAG-M-3300023184-51</strain>
    </source>
</reference>
<sequence>MSHFDFVRNHEKMNLLHQINDRLNINKNANKKLIFVYTPPKVGSTSVVSSLRIFGSAMFNIIHIHDEEMLRVLSDISGVTVNEIIQFNKYLGRDVYVIDVYRSPIERKISAYFEKVGVYHFNTSDENVNTYNIDKVINRFNKIFPYLAIGDHFMDLYNIPLPQTFDFEQKYLLIEHNGIKYIKLRLKDSDCWSHILTNLFSQSILVIKDYESTNKPIKNLYVQFKNQYRLPSNFLVDIINCKYLNYYYSPSEKQEYINQWMNKQTCSCIFYTENEYKLYDELTIENAHLDYIQVNHYMDEGCLCKACFIKRNEIAKKLSNNLQINDRVVHSDAKNELMKKRVAKANQINAFNASVASKMNSKSGHKDFRKDMTNIVRNKK</sequence>
<proteinExistence type="predicted"/>
<protein>
    <submittedName>
        <fullName evidence="1">Uncharacterized protein</fullName>
    </submittedName>
</protein>
<organism evidence="1">
    <name type="scientific">viral metagenome</name>
    <dbReference type="NCBI Taxonomy" id="1070528"/>
    <lineage>
        <taxon>unclassified sequences</taxon>
        <taxon>metagenomes</taxon>
        <taxon>organismal metagenomes</taxon>
    </lineage>
</organism>
<name>A0A6C0I8U1_9ZZZZ</name>
<accession>A0A6C0I8U1</accession>
<dbReference type="AlphaFoldDB" id="A0A6C0I8U1"/>
<evidence type="ECO:0000313" key="1">
    <source>
        <dbReference type="EMBL" id="QHT88825.1"/>
    </source>
</evidence>